<dbReference type="SUPFAM" id="SSF48225">
    <property type="entry name" value="Seven-hairpin glycosidases"/>
    <property type="match status" value="1"/>
</dbReference>
<evidence type="ECO:0000256" key="5">
    <source>
        <dbReference type="ARBA" id="ARBA00023157"/>
    </source>
</evidence>
<dbReference type="PANTHER" id="PTHR11742">
    <property type="entry name" value="MANNOSYL-OLIGOSACCHARIDE ALPHA-1,2-MANNOSIDASE-RELATED"/>
    <property type="match status" value="1"/>
</dbReference>
<evidence type="ECO:0000256" key="2">
    <source>
        <dbReference type="ARBA" id="ARBA00004922"/>
    </source>
</evidence>
<dbReference type="InterPro" id="IPR036026">
    <property type="entry name" value="Seven-hairpin_glycosidases"/>
</dbReference>
<comment type="caution">
    <text evidence="6">The sequence shown here is derived from an EMBL/GenBank/DDBJ whole genome shotgun (WGS) entry which is preliminary data.</text>
</comment>
<keyword evidence="4" id="KW-0378">Hydrolase</keyword>
<name>A0ABY0HEF3_9PEZI</name>
<evidence type="ECO:0000256" key="1">
    <source>
        <dbReference type="ARBA" id="ARBA00001913"/>
    </source>
</evidence>
<dbReference type="Pfam" id="PF01532">
    <property type="entry name" value="Glyco_hydro_47"/>
    <property type="match status" value="1"/>
</dbReference>
<proteinExistence type="inferred from homology"/>
<dbReference type="InterPro" id="IPR012341">
    <property type="entry name" value="6hp_glycosidase-like_sf"/>
</dbReference>
<gene>
    <name evidence="6" type="ORF">DL762_002246</name>
</gene>
<dbReference type="Gene3D" id="1.50.10.10">
    <property type="match status" value="1"/>
</dbReference>
<accession>A0ABY0HEF3</accession>
<organism evidence="6 7">
    <name type="scientific">Monosporascus cannonballus</name>
    <dbReference type="NCBI Taxonomy" id="155416"/>
    <lineage>
        <taxon>Eukaryota</taxon>
        <taxon>Fungi</taxon>
        <taxon>Dikarya</taxon>
        <taxon>Ascomycota</taxon>
        <taxon>Pezizomycotina</taxon>
        <taxon>Sordariomycetes</taxon>
        <taxon>Xylariomycetidae</taxon>
        <taxon>Xylariales</taxon>
        <taxon>Xylariales incertae sedis</taxon>
        <taxon>Monosporascus</taxon>
    </lineage>
</organism>
<comment type="cofactor">
    <cofactor evidence="1">
        <name>Ca(2+)</name>
        <dbReference type="ChEBI" id="CHEBI:29108"/>
    </cofactor>
</comment>
<keyword evidence="5" id="KW-1015">Disulfide bond</keyword>
<comment type="pathway">
    <text evidence="2">Protein modification; protein glycosylation.</text>
</comment>
<sequence length="68" mass="7721">MFEAVEGRTRTALADVTLASNTKSDSMESLWLGETLKYFYLVFSEPGLVSLDGYVFNTETHPFRQPVR</sequence>
<evidence type="ECO:0000313" key="6">
    <source>
        <dbReference type="EMBL" id="RYO91260.1"/>
    </source>
</evidence>
<evidence type="ECO:0000256" key="4">
    <source>
        <dbReference type="ARBA" id="ARBA00022801"/>
    </source>
</evidence>
<keyword evidence="7" id="KW-1185">Reference proteome</keyword>
<evidence type="ECO:0000256" key="3">
    <source>
        <dbReference type="ARBA" id="ARBA00007658"/>
    </source>
</evidence>
<protein>
    <recommendedName>
        <fullName evidence="8">Mannosyl-oligosaccharide 1,2-alpha-mannosidase</fullName>
    </recommendedName>
</protein>
<comment type="similarity">
    <text evidence="3">Belongs to the glycosyl hydrolase 47 family.</text>
</comment>
<dbReference type="InterPro" id="IPR050749">
    <property type="entry name" value="Glycosyl_Hydrolase_47"/>
</dbReference>
<evidence type="ECO:0000313" key="7">
    <source>
        <dbReference type="Proteomes" id="UP000294003"/>
    </source>
</evidence>
<dbReference type="PANTHER" id="PTHR11742:SF89">
    <property type="entry name" value="ALPHA-1,2-MANNOSIDASE"/>
    <property type="match status" value="1"/>
</dbReference>
<dbReference type="Proteomes" id="UP000294003">
    <property type="component" value="Unassembled WGS sequence"/>
</dbReference>
<dbReference type="EMBL" id="QJNS01000043">
    <property type="protein sequence ID" value="RYO91260.1"/>
    <property type="molecule type" value="Genomic_DNA"/>
</dbReference>
<dbReference type="InterPro" id="IPR001382">
    <property type="entry name" value="Glyco_hydro_47"/>
</dbReference>
<reference evidence="6 7" key="1">
    <citation type="submission" date="2018-06" db="EMBL/GenBank/DDBJ databases">
        <title>Complete Genomes of Monosporascus.</title>
        <authorList>
            <person name="Robinson A.J."/>
            <person name="Natvig D.O."/>
        </authorList>
    </citation>
    <scope>NUCLEOTIDE SEQUENCE [LARGE SCALE GENOMIC DNA]</scope>
    <source>
        <strain evidence="6 7">CBS 609.92</strain>
    </source>
</reference>
<evidence type="ECO:0008006" key="8">
    <source>
        <dbReference type="Google" id="ProtNLM"/>
    </source>
</evidence>